<sequence length="397" mass="42858">MSGTEKQVAVQRFEGRGSEIAVFEFEGELRDLMVRTLRTELLATGTYASDARAVSPHALQSLAVGGAAAGGTALSAAFSSSLFMATADPSTLMSLGNGVGSAVMGATGITGHAAFIPVASAVPVVAPLMAIHTMTTAVTLRQFEQVDQKLNAIQDRLNEAIARTEATHVGELLNAARIVDDIYRLYEAEGAFSTDMLTRLSLAERDVGTLAERSKFLIESRQIETATKAEDVSRANYDAYAAMLASFLDLKIAYLRVCVDVQEHPRAINDSVSRLKAKIGSGMEFWDSLINRSDRLREVIAQKEKALAEMNAAKRKLPGTLGGSTSEKQVEALRQAYTSTIENEKGILKGFDSLVESAQRTLDTLDGPSTADKTPTLIYWRDEDGDHSFSTTQLRLV</sequence>
<dbReference type="RefSeq" id="WP_343989912.1">
    <property type="nucleotide sequence ID" value="NZ_BAAALG010000001.1"/>
</dbReference>
<keyword evidence="2" id="KW-1185">Reference proteome</keyword>
<comment type="caution">
    <text evidence="1">The sequence shown here is derived from an EMBL/GenBank/DDBJ whole genome shotgun (WGS) entry which is preliminary data.</text>
</comment>
<evidence type="ECO:0000313" key="1">
    <source>
        <dbReference type="EMBL" id="GAA1089857.1"/>
    </source>
</evidence>
<accession>A0ABN1TJP3</accession>
<protein>
    <submittedName>
        <fullName evidence="1">Uncharacterized protein</fullName>
    </submittedName>
</protein>
<name>A0ABN1TJP3_9ACTN</name>
<dbReference type="EMBL" id="BAAALG010000001">
    <property type="protein sequence ID" value="GAA1089857.1"/>
    <property type="molecule type" value="Genomic_DNA"/>
</dbReference>
<reference evidence="1 2" key="1">
    <citation type="journal article" date="2019" name="Int. J. Syst. Evol. Microbiol.">
        <title>The Global Catalogue of Microorganisms (GCM) 10K type strain sequencing project: providing services to taxonomists for standard genome sequencing and annotation.</title>
        <authorList>
            <consortium name="The Broad Institute Genomics Platform"/>
            <consortium name="The Broad Institute Genome Sequencing Center for Infectious Disease"/>
            <person name="Wu L."/>
            <person name="Ma J."/>
        </authorList>
    </citation>
    <scope>NUCLEOTIDE SEQUENCE [LARGE SCALE GENOMIC DNA]</scope>
    <source>
        <strain evidence="1 2">JCM 13008</strain>
    </source>
</reference>
<evidence type="ECO:0000313" key="2">
    <source>
        <dbReference type="Proteomes" id="UP001501581"/>
    </source>
</evidence>
<gene>
    <name evidence="1" type="ORF">GCM10009668_00350</name>
</gene>
<dbReference type="Proteomes" id="UP001501581">
    <property type="component" value="Unassembled WGS sequence"/>
</dbReference>
<organism evidence="1 2">
    <name type="scientific">Nocardioides dubius</name>
    <dbReference type="NCBI Taxonomy" id="317019"/>
    <lineage>
        <taxon>Bacteria</taxon>
        <taxon>Bacillati</taxon>
        <taxon>Actinomycetota</taxon>
        <taxon>Actinomycetes</taxon>
        <taxon>Propionibacteriales</taxon>
        <taxon>Nocardioidaceae</taxon>
        <taxon>Nocardioides</taxon>
    </lineage>
</organism>
<proteinExistence type="predicted"/>